<feature type="active site" evidence="8">
    <location>
        <position position="50"/>
    </location>
</feature>
<feature type="binding site" evidence="8">
    <location>
        <position position="119"/>
    </location>
    <ligand>
        <name>Mg(2+)</name>
        <dbReference type="ChEBI" id="CHEBI:18420"/>
    </ligand>
</feature>
<evidence type="ECO:0000256" key="5">
    <source>
        <dbReference type="ARBA" id="ARBA00022759"/>
    </source>
</evidence>
<gene>
    <name evidence="8 12" type="primary">rnc</name>
    <name evidence="12" type="ORF">ACFO4R_10425</name>
</gene>
<dbReference type="SUPFAM" id="SSF69065">
    <property type="entry name" value="RNase III domain-like"/>
    <property type="match status" value="1"/>
</dbReference>
<dbReference type="EMBL" id="JBHSHL010000051">
    <property type="protein sequence ID" value="MFC4805485.1"/>
    <property type="molecule type" value="Genomic_DNA"/>
</dbReference>
<dbReference type="GO" id="GO:0004525">
    <property type="term" value="F:ribonuclease III activity"/>
    <property type="evidence" value="ECO:0007669"/>
    <property type="project" value="UniProtKB-EC"/>
</dbReference>
<dbReference type="InterPro" id="IPR036389">
    <property type="entry name" value="RNase_III_sf"/>
</dbReference>
<dbReference type="RefSeq" id="WP_379789050.1">
    <property type="nucleotide sequence ID" value="NZ_JBHSHL010000051.1"/>
</dbReference>
<evidence type="ECO:0000256" key="3">
    <source>
        <dbReference type="ARBA" id="ARBA00022664"/>
    </source>
</evidence>
<sequence length="230" mass="26062">MRSLQEFQKKIGYSFQNEKLLKEALTHTSYINENRRKKLKPNERLEFLGDSILGVVVSTYLFKNRIDLPEGELSKIRAAIVCEESLHQVAEKIDVGIYLYMGKGEEMTGGRQRSSILADVIEAVIAAIYLDGGMKAAREFIFAQMQDIIDNATRGNLDKDYKTQLQELIQRQPGKTLEYRLIGEKGPDHCKFFTVELLVDGKQAGVGEGRSKKEAEKQAAKATLERMNEQ</sequence>
<dbReference type="PANTHER" id="PTHR11207:SF0">
    <property type="entry name" value="RIBONUCLEASE 3"/>
    <property type="match status" value="1"/>
</dbReference>
<dbReference type="Proteomes" id="UP001595916">
    <property type="component" value="Unassembled WGS sequence"/>
</dbReference>
<reference evidence="13" key="1">
    <citation type="journal article" date="2019" name="Int. J. Syst. Evol. Microbiol.">
        <title>The Global Catalogue of Microorganisms (GCM) 10K type strain sequencing project: providing services to taxonomists for standard genome sequencing and annotation.</title>
        <authorList>
            <consortium name="The Broad Institute Genomics Platform"/>
            <consortium name="The Broad Institute Genome Sequencing Center for Infectious Disease"/>
            <person name="Wu L."/>
            <person name="Ma J."/>
        </authorList>
    </citation>
    <scope>NUCLEOTIDE SEQUENCE [LARGE SCALE GENOMIC DNA]</scope>
    <source>
        <strain evidence="13">CCUG 46385</strain>
    </source>
</reference>
<keyword evidence="6 8" id="KW-0378">Hydrolase</keyword>
<feature type="domain" description="DRBM" evidence="10">
    <location>
        <begin position="160"/>
        <end position="229"/>
    </location>
</feature>
<keyword evidence="8" id="KW-0479">Metal-binding</keyword>
<keyword evidence="8" id="KW-0963">Cytoplasm</keyword>
<dbReference type="Gene3D" id="3.30.160.20">
    <property type="match status" value="1"/>
</dbReference>
<dbReference type="CDD" id="cd00593">
    <property type="entry name" value="RIBOc"/>
    <property type="match status" value="1"/>
</dbReference>
<keyword evidence="8" id="KW-0819">tRNA processing</keyword>
<dbReference type="HAMAP" id="MF_00104">
    <property type="entry name" value="RNase_III"/>
    <property type="match status" value="1"/>
</dbReference>
<dbReference type="NCBIfam" id="TIGR02191">
    <property type="entry name" value="RNaseIII"/>
    <property type="match status" value="1"/>
</dbReference>
<proteinExistence type="inferred from homology"/>
<dbReference type="InterPro" id="IPR014720">
    <property type="entry name" value="dsRBD_dom"/>
</dbReference>
<keyword evidence="3 8" id="KW-0507">mRNA processing</keyword>
<dbReference type="Gene3D" id="1.10.1520.10">
    <property type="entry name" value="Ribonuclease III domain"/>
    <property type="match status" value="1"/>
</dbReference>
<keyword evidence="13" id="KW-1185">Reference proteome</keyword>
<feature type="binding site" evidence="8">
    <location>
        <position position="46"/>
    </location>
    <ligand>
        <name>Mg(2+)</name>
        <dbReference type="ChEBI" id="CHEBI:18420"/>
    </ligand>
</feature>
<evidence type="ECO:0000259" key="10">
    <source>
        <dbReference type="PROSITE" id="PS50137"/>
    </source>
</evidence>
<dbReference type="InterPro" id="IPR000999">
    <property type="entry name" value="RNase_III_dom"/>
</dbReference>
<keyword evidence="8" id="KW-0698">rRNA processing</keyword>
<evidence type="ECO:0000256" key="4">
    <source>
        <dbReference type="ARBA" id="ARBA00022722"/>
    </source>
</evidence>
<organism evidence="12 13">
    <name type="scientific">Filifactor villosus</name>
    <dbReference type="NCBI Taxonomy" id="29374"/>
    <lineage>
        <taxon>Bacteria</taxon>
        <taxon>Bacillati</taxon>
        <taxon>Bacillota</taxon>
        <taxon>Clostridia</taxon>
        <taxon>Peptostreptococcales</taxon>
        <taxon>Filifactoraceae</taxon>
        <taxon>Filifactor</taxon>
    </lineage>
</organism>
<comment type="catalytic activity">
    <reaction evidence="1 8">
        <text>Endonucleolytic cleavage to 5'-phosphomonoester.</text>
        <dbReference type="EC" id="3.1.26.3"/>
    </reaction>
</comment>
<dbReference type="PROSITE" id="PS00517">
    <property type="entry name" value="RNASE_3_1"/>
    <property type="match status" value="1"/>
</dbReference>
<evidence type="ECO:0000313" key="12">
    <source>
        <dbReference type="EMBL" id="MFC4805485.1"/>
    </source>
</evidence>
<keyword evidence="4 8" id="KW-0540">Nuclease</keyword>
<evidence type="ECO:0000256" key="8">
    <source>
        <dbReference type="HAMAP-Rule" id="MF_00104"/>
    </source>
</evidence>
<evidence type="ECO:0000313" key="13">
    <source>
        <dbReference type="Proteomes" id="UP001595916"/>
    </source>
</evidence>
<feature type="region of interest" description="Disordered" evidence="9">
    <location>
        <begin position="205"/>
        <end position="230"/>
    </location>
</feature>
<keyword evidence="5 8" id="KW-0255">Endonuclease</keyword>
<keyword evidence="7 8" id="KW-0694">RNA-binding</keyword>
<evidence type="ECO:0000259" key="11">
    <source>
        <dbReference type="PROSITE" id="PS50142"/>
    </source>
</evidence>
<feature type="compositionally biased region" description="Basic and acidic residues" evidence="9">
    <location>
        <begin position="209"/>
        <end position="230"/>
    </location>
</feature>
<keyword evidence="8" id="KW-0699">rRNA-binding</keyword>
<evidence type="ECO:0000256" key="1">
    <source>
        <dbReference type="ARBA" id="ARBA00000109"/>
    </source>
</evidence>
<dbReference type="CDD" id="cd10845">
    <property type="entry name" value="DSRM_RNAse_III_family"/>
    <property type="match status" value="1"/>
</dbReference>
<keyword evidence="8" id="KW-0460">Magnesium</keyword>
<comment type="caution">
    <text evidence="12">The sequence shown here is derived from an EMBL/GenBank/DDBJ whole genome shotgun (WGS) entry which is preliminary data.</text>
</comment>
<name>A0ABV9QNY8_9FIRM</name>
<dbReference type="Pfam" id="PF14622">
    <property type="entry name" value="Ribonucleas_3_3"/>
    <property type="match status" value="1"/>
</dbReference>
<evidence type="ECO:0000256" key="9">
    <source>
        <dbReference type="SAM" id="MobiDB-lite"/>
    </source>
</evidence>
<dbReference type="PROSITE" id="PS50142">
    <property type="entry name" value="RNASE_3_2"/>
    <property type="match status" value="1"/>
</dbReference>
<dbReference type="PANTHER" id="PTHR11207">
    <property type="entry name" value="RIBONUCLEASE III"/>
    <property type="match status" value="1"/>
</dbReference>
<evidence type="ECO:0000256" key="6">
    <source>
        <dbReference type="ARBA" id="ARBA00022801"/>
    </source>
</evidence>
<dbReference type="EC" id="3.1.26.3" evidence="8"/>
<evidence type="ECO:0000256" key="7">
    <source>
        <dbReference type="ARBA" id="ARBA00022884"/>
    </source>
</evidence>
<dbReference type="PROSITE" id="PS50137">
    <property type="entry name" value="DS_RBD"/>
    <property type="match status" value="1"/>
</dbReference>
<comment type="similarity">
    <text evidence="2">Belongs to the ribonuclease III family.</text>
</comment>
<dbReference type="SMART" id="SM00358">
    <property type="entry name" value="DSRM"/>
    <property type="match status" value="1"/>
</dbReference>
<feature type="active site" evidence="8">
    <location>
        <position position="122"/>
    </location>
</feature>
<comment type="subcellular location">
    <subcellularLocation>
        <location evidence="8">Cytoplasm</location>
    </subcellularLocation>
</comment>
<comment type="subunit">
    <text evidence="8">Homodimer.</text>
</comment>
<feature type="binding site" evidence="8">
    <location>
        <position position="122"/>
    </location>
    <ligand>
        <name>Mg(2+)</name>
        <dbReference type="ChEBI" id="CHEBI:18420"/>
    </ligand>
</feature>
<evidence type="ECO:0000256" key="2">
    <source>
        <dbReference type="ARBA" id="ARBA00010183"/>
    </source>
</evidence>
<feature type="domain" description="RNase III" evidence="11">
    <location>
        <begin position="4"/>
        <end position="133"/>
    </location>
</feature>
<accession>A0ABV9QNY8</accession>
<comment type="function">
    <text evidence="8">Digests double-stranded RNA. Involved in the processing of primary rRNA transcript to yield the immediate precursors to the large and small rRNAs (23S and 16S). Processes some mRNAs, and tRNAs when they are encoded in the rRNA operon. Processes pre-crRNA and tracrRNA of type II CRISPR loci if present in the organism.</text>
</comment>
<protein>
    <recommendedName>
        <fullName evidence="8">Ribonuclease 3</fullName>
        <ecNumber evidence="8">3.1.26.3</ecNumber>
    </recommendedName>
    <alternativeName>
        <fullName evidence="8">Ribonuclease III</fullName>
        <shortName evidence="8">RNase III</shortName>
    </alternativeName>
</protein>
<dbReference type="SUPFAM" id="SSF54768">
    <property type="entry name" value="dsRNA-binding domain-like"/>
    <property type="match status" value="1"/>
</dbReference>
<dbReference type="Pfam" id="PF00035">
    <property type="entry name" value="dsrm"/>
    <property type="match status" value="1"/>
</dbReference>
<dbReference type="InterPro" id="IPR011907">
    <property type="entry name" value="RNase_III"/>
</dbReference>
<comment type="cofactor">
    <cofactor evidence="8">
        <name>Mg(2+)</name>
        <dbReference type="ChEBI" id="CHEBI:18420"/>
    </cofactor>
</comment>
<dbReference type="SMART" id="SM00535">
    <property type="entry name" value="RIBOc"/>
    <property type="match status" value="1"/>
</dbReference>